<dbReference type="InterPro" id="IPR011123">
    <property type="entry name" value="Y_Y_Y"/>
</dbReference>
<dbReference type="InterPro" id="IPR013783">
    <property type="entry name" value="Ig-like_fold"/>
</dbReference>
<dbReference type="InterPro" id="IPR036097">
    <property type="entry name" value="HisK_dim/P_sf"/>
</dbReference>
<dbReference type="InterPro" id="IPR036890">
    <property type="entry name" value="HATPase_C_sf"/>
</dbReference>
<dbReference type="Gene3D" id="3.30.565.10">
    <property type="entry name" value="Histidine kinase-like ATPase, C-terminal domain"/>
    <property type="match status" value="1"/>
</dbReference>
<dbReference type="PRINTS" id="PR00344">
    <property type="entry name" value="BCTRLSENSOR"/>
</dbReference>
<dbReference type="InterPro" id="IPR015943">
    <property type="entry name" value="WD40/YVTN_repeat-like_dom_sf"/>
</dbReference>
<keyword evidence="5" id="KW-0732">Signal</keyword>
<evidence type="ECO:0000256" key="1">
    <source>
        <dbReference type="ARBA" id="ARBA00000085"/>
    </source>
</evidence>
<dbReference type="Pfam" id="PF02518">
    <property type="entry name" value="HATPase_c"/>
    <property type="match status" value="1"/>
</dbReference>
<feature type="domain" description="Histidine kinase" evidence="6">
    <location>
        <begin position="816"/>
        <end position="1023"/>
    </location>
</feature>
<dbReference type="SUPFAM" id="SSF55874">
    <property type="entry name" value="ATPase domain of HSP90 chaperone/DNA topoisomerase II/histidine kinase"/>
    <property type="match status" value="1"/>
</dbReference>
<evidence type="ECO:0000256" key="5">
    <source>
        <dbReference type="SAM" id="SignalP"/>
    </source>
</evidence>
<dbReference type="Gene3D" id="2.60.40.10">
    <property type="entry name" value="Immunoglobulins"/>
    <property type="match status" value="1"/>
</dbReference>
<sequence length="1029" mass="111706">MKRCVFLIFVVLVLAAAPAVAEKLPVRTYTVIDGLGDDSVRGILCDSRGFVWLCTRQGLSRFDGRSFTNYDVREGLTHPSLQDMLEVGDGTFLLQGRDGLVRFDPRSDSEQFEPIEPASDTPVDVNVMHRSRDGKIYVAGSSGLFVLLSENGSYRFRKIDLDLYPPGTPKERTAFAMEEDRDGNLWIGHKGGLTRLHPDGSTTRYGRSDGLPHDDVICLLEDRHGTLWVGTTLGVARLTRNPAVRIEAVPIDINDPWVHAMLESRDGSIWVAIDGVLAHILPDGRGGFVPPRVLTSAHGLPTTEIGAMAEDARGNLWLGTTSSGVWKVAQSGLVSWAESEGLVTPRIAALVEAKDGTVCALTGILPNHISCLAGDGFKLLKPNLPPGVGKGTWGWGQISFQDHAGEWWIATGQGLVRYPAVYDPFRLEQVRPKAVYTERDGLPGSYIFRLFEDSAHDIWIGLSTAEPPNLVRWERATGKFHPYMPQEGLPFNSQTGFVEDRHGAIWIGLYNGGVSRYRDGVFQQFGVEHGAPPGAGRGLHLDSKGRVWIAAAGGLGRIDEPGADVPLIRSYSMDDGLSSDLISCVTEDLEGRIYIGTSRGVDRLNPDTGSIRHFTTADGLPNSFVNAAMRDRHGRLWFGTLGGVARLTPGEDPAQAVPTVFITSLRIAGRPQPVSALGETAVELANMTAGSGPVEISFLAPGEGMHYRYRLDGAEGEWSELSDQRTVHLAGLASGVYNFQVLAVGQDGAECLSPASVRFTVVPPLWLRWWFLTLVVLAVAAAAVTAHRIRMAGVRRHAEALREAERMAAYGTMVASVAHEVRHPIFSLKIAAYVLMERLKGNRELDDQLRILDRETKRMSALMDDLLEFARPPELAPAETDPARLLHEAAEEFAVAHQGDSPAAVAFDIEDGIGRVNLDPARMLQVLINLMENAQRHAEGLTTITLAAEAQDGAVIIGVADDGAGIPDEIRPHIFEPFRTGGKGTGLGLSIVQRVVEDHGGSIRVGDNGGSGTVFRITIPCHLPESPER</sequence>
<comment type="catalytic activity">
    <reaction evidence="1">
        <text>ATP + protein L-histidine = ADP + protein N-phospho-L-histidine.</text>
        <dbReference type="EC" id="2.7.13.3"/>
    </reaction>
</comment>
<feature type="signal peptide" evidence="5">
    <location>
        <begin position="1"/>
        <end position="21"/>
    </location>
</feature>
<dbReference type="InterPro" id="IPR011110">
    <property type="entry name" value="Reg_prop"/>
</dbReference>
<evidence type="ECO:0000256" key="4">
    <source>
        <dbReference type="SAM" id="Phobius"/>
    </source>
</evidence>
<dbReference type="SUPFAM" id="SSF47384">
    <property type="entry name" value="Homodimeric domain of signal transducing histidine kinase"/>
    <property type="match status" value="1"/>
</dbReference>
<dbReference type="Gene3D" id="1.10.287.130">
    <property type="match status" value="1"/>
</dbReference>
<dbReference type="InterPro" id="IPR003661">
    <property type="entry name" value="HisK_dim/P_dom"/>
</dbReference>
<dbReference type="SMART" id="SM00387">
    <property type="entry name" value="HATPase_c"/>
    <property type="match status" value="1"/>
</dbReference>
<evidence type="ECO:0000256" key="3">
    <source>
        <dbReference type="ARBA" id="ARBA00022553"/>
    </source>
</evidence>
<keyword evidence="4" id="KW-0472">Membrane</keyword>
<comment type="caution">
    <text evidence="7">The sequence shown here is derived from an EMBL/GenBank/DDBJ whole genome shotgun (WGS) entry which is preliminary data.</text>
</comment>
<dbReference type="AlphaFoldDB" id="A0A8J7CLU8"/>
<evidence type="ECO:0000259" key="6">
    <source>
        <dbReference type="PROSITE" id="PS50109"/>
    </source>
</evidence>
<dbReference type="Pfam" id="PF07494">
    <property type="entry name" value="Reg_prop"/>
    <property type="match status" value="3"/>
</dbReference>
<dbReference type="EMBL" id="JACXWD010000036">
    <property type="protein sequence ID" value="MBD3868593.1"/>
    <property type="molecule type" value="Genomic_DNA"/>
</dbReference>
<gene>
    <name evidence="7" type="ORF">IFK94_10760</name>
</gene>
<feature type="transmembrane region" description="Helical" evidence="4">
    <location>
        <begin position="766"/>
        <end position="786"/>
    </location>
</feature>
<dbReference type="Pfam" id="PF00512">
    <property type="entry name" value="HisKA"/>
    <property type="match status" value="1"/>
</dbReference>
<dbReference type="InterPro" id="IPR003594">
    <property type="entry name" value="HATPase_dom"/>
</dbReference>
<dbReference type="PANTHER" id="PTHR43547:SF2">
    <property type="entry name" value="HYBRID SIGNAL TRANSDUCTION HISTIDINE KINASE C"/>
    <property type="match status" value="1"/>
</dbReference>
<organism evidence="7 8">
    <name type="scientific">Candidatus Polarisedimenticola svalbardensis</name>
    <dbReference type="NCBI Taxonomy" id="2886004"/>
    <lineage>
        <taxon>Bacteria</taxon>
        <taxon>Pseudomonadati</taxon>
        <taxon>Acidobacteriota</taxon>
        <taxon>Candidatus Polarisedimenticolia</taxon>
        <taxon>Candidatus Polarisedimenticolales</taxon>
        <taxon>Candidatus Polarisedimenticolaceae</taxon>
        <taxon>Candidatus Polarisedimenticola</taxon>
    </lineage>
</organism>
<dbReference type="PANTHER" id="PTHR43547">
    <property type="entry name" value="TWO-COMPONENT HISTIDINE KINASE"/>
    <property type="match status" value="1"/>
</dbReference>
<accession>A0A8J7CLU8</accession>
<reference evidence="7 8" key="1">
    <citation type="submission" date="2020-08" db="EMBL/GenBank/DDBJ databases">
        <title>Acidobacteriota in marine sediments use diverse sulfur dissimilation pathways.</title>
        <authorList>
            <person name="Wasmund K."/>
        </authorList>
    </citation>
    <scope>NUCLEOTIDE SEQUENCE [LARGE SCALE GENOMIC DNA]</scope>
    <source>
        <strain evidence="7">MAG AM4</strain>
    </source>
</reference>
<keyword evidence="3" id="KW-0597">Phosphoprotein</keyword>
<evidence type="ECO:0000256" key="2">
    <source>
        <dbReference type="ARBA" id="ARBA00012438"/>
    </source>
</evidence>
<name>A0A8J7CLU8_9BACT</name>
<protein>
    <recommendedName>
        <fullName evidence="2">histidine kinase</fullName>
        <ecNumber evidence="2">2.7.13.3</ecNumber>
    </recommendedName>
</protein>
<dbReference type="Gene3D" id="2.130.10.10">
    <property type="entry name" value="YVTN repeat-like/Quinoprotein amine dehydrogenase"/>
    <property type="match status" value="3"/>
</dbReference>
<evidence type="ECO:0000313" key="7">
    <source>
        <dbReference type="EMBL" id="MBD3868593.1"/>
    </source>
</evidence>
<dbReference type="CDD" id="cd00075">
    <property type="entry name" value="HATPase"/>
    <property type="match status" value="1"/>
</dbReference>
<dbReference type="EC" id="2.7.13.3" evidence="2"/>
<dbReference type="SUPFAM" id="SSF63829">
    <property type="entry name" value="Calcium-dependent phosphotriesterase"/>
    <property type="match status" value="4"/>
</dbReference>
<evidence type="ECO:0000313" key="8">
    <source>
        <dbReference type="Proteomes" id="UP000648239"/>
    </source>
</evidence>
<dbReference type="Pfam" id="PF07495">
    <property type="entry name" value="Y_Y_Y"/>
    <property type="match status" value="1"/>
</dbReference>
<proteinExistence type="predicted"/>
<dbReference type="Proteomes" id="UP000648239">
    <property type="component" value="Unassembled WGS sequence"/>
</dbReference>
<dbReference type="GO" id="GO:0000155">
    <property type="term" value="F:phosphorelay sensor kinase activity"/>
    <property type="evidence" value="ECO:0007669"/>
    <property type="project" value="InterPro"/>
</dbReference>
<keyword evidence="4" id="KW-0812">Transmembrane</keyword>
<dbReference type="InterPro" id="IPR004358">
    <property type="entry name" value="Sig_transdc_His_kin-like_C"/>
</dbReference>
<dbReference type="PROSITE" id="PS50109">
    <property type="entry name" value="HIS_KIN"/>
    <property type="match status" value="1"/>
</dbReference>
<feature type="chain" id="PRO_5035290794" description="histidine kinase" evidence="5">
    <location>
        <begin position="22"/>
        <end position="1029"/>
    </location>
</feature>
<dbReference type="InterPro" id="IPR005467">
    <property type="entry name" value="His_kinase_dom"/>
</dbReference>
<keyword evidence="4" id="KW-1133">Transmembrane helix</keyword>
<dbReference type="SMART" id="SM00388">
    <property type="entry name" value="HisKA"/>
    <property type="match status" value="1"/>
</dbReference>
<dbReference type="CDD" id="cd00082">
    <property type="entry name" value="HisKA"/>
    <property type="match status" value="1"/>
</dbReference>